<evidence type="ECO:0000313" key="3">
    <source>
        <dbReference type="Proteomes" id="UP000035514"/>
    </source>
</evidence>
<dbReference type="EMBL" id="JAIQ01000104">
    <property type="protein sequence ID" value="KLD99296.1"/>
    <property type="molecule type" value="Genomic_DNA"/>
</dbReference>
<dbReference type="RefSeq" id="WP_046996807.1">
    <property type="nucleotide sequence ID" value="NZ_JAIQ01000104.1"/>
</dbReference>
<proteinExistence type="predicted"/>
<feature type="chain" id="PRO_5002577503" description="Lipoprotein" evidence="1">
    <location>
        <begin position="21"/>
        <end position="228"/>
    </location>
</feature>
<dbReference type="PATRIC" id="fig|1447256.3.peg.1407"/>
<evidence type="ECO:0008006" key="4">
    <source>
        <dbReference type="Google" id="ProtNLM"/>
    </source>
</evidence>
<accession>A0A0G9JYF6</accession>
<gene>
    <name evidence="2" type="ORF">AA20_07205</name>
</gene>
<dbReference type="Proteomes" id="UP000035514">
    <property type="component" value="Unassembled WGS sequence"/>
</dbReference>
<organism evidence="2 3">
    <name type="scientific">Aliarcobacter butzleri L348</name>
    <dbReference type="NCBI Taxonomy" id="1447256"/>
    <lineage>
        <taxon>Bacteria</taxon>
        <taxon>Pseudomonadati</taxon>
        <taxon>Campylobacterota</taxon>
        <taxon>Epsilonproteobacteria</taxon>
        <taxon>Campylobacterales</taxon>
        <taxon>Arcobacteraceae</taxon>
        <taxon>Aliarcobacter</taxon>
    </lineage>
</organism>
<reference evidence="2 3" key="1">
    <citation type="submission" date="2014-01" db="EMBL/GenBank/DDBJ databases">
        <title>Development of a Comparative Genomic Fingerprinting Assay for High Resolution Genotyping of Arcobacter butzleri.</title>
        <authorList>
            <person name="Webb A.L."/>
            <person name="Inglis G.D."/>
            <person name="Kruczkiewicz P."/>
            <person name="Selinger L.B."/>
            <person name="Taboada E.N."/>
        </authorList>
    </citation>
    <scope>NUCLEOTIDE SEQUENCE [LARGE SCALE GENOMIC DNA]</scope>
    <source>
        <strain evidence="2 3">L348</strain>
    </source>
</reference>
<dbReference type="PROSITE" id="PS51257">
    <property type="entry name" value="PROKAR_LIPOPROTEIN"/>
    <property type="match status" value="1"/>
</dbReference>
<comment type="caution">
    <text evidence="2">The sequence shown here is derived from an EMBL/GenBank/DDBJ whole genome shotgun (WGS) entry which is preliminary data.</text>
</comment>
<sequence>MKKVTLISIALATTLFTGCAGGSFKQLVDKQLGVPQSMQEMVAQNSDKEMATAFSVLLDPSNQAKKDRTIDVRGVKDGSIELSAYNFIRYTDKINSDKYNELYLTLIENSQPAKIFVDVATKRGNKVKAYKGSINYIVFGDDINTYRLETNGVSYQYTTSPTYIEFDSNNKIVSIMAYMAETQFQSNLPKSELTKDLTFFIVTGAKAKSKQGQLTNKYLEDCFLFNVN</sequence>
<keyword evidence="1" id="KW-0732">Signal</keyword>
<evidence type="ECO:0000313" key="2">
    <source>
        <dbReference type="EMBL" id="KLD99296.1"/>
    </source>
</evidence>
<dbReference type="AlphaFoldDB" id="A0A0G9JYF6"/>
<name>A0A0G9JYF6_9BACT</name>
<protein>
    <recommendedName>
        <fullName evidence="4">Lipoprotein</fullName>
    </recommendedName>
</protein>
<feature type="signal peptide" evidence="1">
    <location>
        <begin position="1"/>
        <end position="20"/>
    </location>
</feature>
<evidence type="ECO:0000256" key="1">
    <source>
        <dbReference type="SAM" id="SignalP"/>
    </source>
</evidence>